<dbReference type="Proteomes" id="UP000238081">
    <property type="component" value="Unassembled WGS sequence"/>
</dbReference>
<dbReference type="KEGG" id="cbut:ATN24_18895"/>
<evidence type="ECO:0000256" key="6">
    <source>
        <dbReference type="ARBA" id="ARBA00022485"/>
    </source>
</evidence>
<dbReference type="GO" id="GO:0051539">
    <property type="term" value="F:4 iron, 4 sulfur cluster binding"/>
    <property type="evidence" value="ECO:0007669"/>
    <property type="project" value="UniProtKB-UniRule"/>
</dbReference>
<reference evidence="16 18" key="1">
    <citation type="submission" date="2016-01" db="EMBL/GenBank/DDBJ databases">
        <title>Characterization of the Clostridium difficile lineages that are prevalent in Hong Kong and China.</title>
        <authorList>
            <person name="Kwok J.S.-L."/>
            <person name="Lam W.-Y."/>
            <person name="Ip M."/>
            <person name="Chan T.-F."/>
            <person name="Hawkey P.M."/>
            <person name="Tsui S.K.-W."/>
        </authorList>
    </citation>
    <scope>NUCLEOTIDE SEQUENCE [LARGE SCALE GENOMIC DNA]</scope>
    <source>
        <strain evidence="16 18">300064</strain>
    </source>
</reference>
<dbReference type="SFLD" id="SFLDG01066">
    <property type="entry name" value="organic_radical-activating_enz"/>
    <property type="match status" value="1"/>
</dbReference>
<evidence type="ECO:0000259" key="15">
    <source>
        <dbReference type="PROSITE" id="PS51918"/>
    </source>
</evidence>
<evidence type="ECO:0000256" key="9">
    <source>
        <dbReference type="ARBA" id="ARBA00022723"/>
    </source>
</evidence>
<proteinExistence type="inferred from homology"/>
<dbReference type="NCBIfam" id="TIGR02493">
    <property type="entry name" value="PFLA"/>
    <property type="match status" value="1"/>
</dbReference>
<dbReference type="EMBL" id="CP040627">
    <property type="protein sequence ID" value="QMW92950.1"/>
    <property type="molecule type" value="Genomic_DNA"/>
</dbReference>
<accession>A0A0A6PWE4</accession>
<evidence type="ECO:0000256" key="3">
    <source>
        <dbReference type="ARBA" id="ARBA00009777"/>
    </source>
</evidence>
<dbReference type="Pfam" id="PF04055">
    <property type="entry name" value="Radical_SAM"/>
    <property type="match status" value="1"/>
</dbReference>
<evidence type="ECO:0000313" key="19">
    <source>
        <dbReference type="Proteomes" id="UP000515243"/>
    </source>
</evidence>
<dbReference type="InterPro" id="IPR034457">
    <property type="entry name" value="Organic_radical-activating"/>
</dbReference>
<dbReference type="PROSITE" id="PS01087">
    <property type="entry name" value="RADICAL_ACTIVATING"/>
    <property type="match status" value="1"/>
</dbReference>
<dbReference type="InterPro" id="IPR013785">
    <property type="entry name" value="Aldolase_TIM"/>
</dbReference>
<name>A0A0A6PWE4_CLOBU</name>
<reference evidence="17 19" key="2">
    <citation type="submission" date="2019-05" db="EMBL/GenBank/DDBJ databases">
        <authorList>
            <person name="Schori C."/>
            <person name="Ahrens C."/>
        </authorList>
    </citation>
    <scope>NUCLEOTIDE SEQUENCE [LARGE SCALE GENOMIC DNA]</scope>
    <source>
        <strain evidence="17 19">DSM 10702</strain>
    </source>
</reference>
<keyword evidence="8 14" id="KW-0949">S-adenosyl-L-methionine</keyword>
<keyword evidence="10 14" id="KW-0560">Oxidoreductase</keyword>
<dbReference type="PIRSF" id="PIRSF000371">
    <property type="entry name" value="PFL_act_enz"/>
    <property type="match status" value="1"/>
</dbReference>
<evidence type="ECO:0000313" key="17">
    <source>
        <dbReference type="EMBL" id="QMW92950.1"/>
    </source>
</evidence>
<dbReference type="SFLD" id="SFLDF00278">
    <property type="entry name" value="pyruvate_formate-lyase_activas"/>
    <property type="match status" value="1"/>
</dbReference>
<evidence type="ECO:0000256" key="4">
    <source>
        <dbReference type="ARBA" id="ARBA00012303"/>
    </source>
</evidence>
<dbReference type="EMBL" id="LRDH01000067">
    <property type="protein sequence ID" value="PPV16738.1"/>
    <property type="molecule type" value="Genomic_DNA"/>
</dbReference>
<dbReference type="InterPro" id="IPR012839">
    <property type="entry name" value="Organic_radical_activase"/>
</dbReference>
<dbReference type="GO" id="GO:0016829">
    <property type="term" value="F:lyase activity"/>
    <property type="evidence" value="ECO:0007669"/>
    <property type="project" value="UniProtKB-KW"/>
</dbReference>
<comment type="function">
    <text evidence="1 14">Activation of pyruvate formate-lyase under anaerobic conditions by generation of an organic free radical, using S-adenosylmethionine and reduced flavodoxin as cosubstrates to produce 5'-deoxy-adenosine.</text>
</comment>
<dbReference type="InterPro" id="IPR040074">
    <property type="entry name" value="BssD/PflA/YjjW"/>
</dbReference>
<keyword evidence="7 14" id="KW-0963">Cytoplasm</keyword>
<evidence type="ECO:0000256" key="7">
    <source>
        <dbReference type="ARBA" id="ARBA00022490"/>
    </source>
</evidence>
<evidence type="ECO:0000313" key="18">
    <source>
        <dbReference type="Proteomes" id="UP000238081"/>
    </source>
</evidence>
<evidence type="ECO:0000256" key="11">
    <source>
        <dbReference type="ARBA" id="ARBA00023004"/>
    </source>
</evidence>
<dbReference type="SUPFAM" id="SSF102114">
    <property type="entry name" value="Radical SAM enzymes"/>
    <property type="match status" value="1"/>
</dbReference>
<protein>
    <recommendedName>
        <fullName evidence="5 14">Pyruvate formate-lyase-activating enzyme</fullName>
        <ecNumber evidence="4 14">1.97.1.4</ecNumber>
    </recommendedName>
</protein>
<evidence type="ECO:0000256" key="10">
    <source>
        <dbReference type="ARBA" id="ARBA00023002"/>
    </source>
</evidence>
<keyword evidence="17" id="KW-0670">Pyruvate</keyword>
<comment type="similarity">
    <text evidence="3 14">Belongs to the organic radical-activating enzymes family.</text>
</comment>
<dbReference type="PANTHER" id="PTHR30352:SF5">
    <property type="entry name" value="PYRUVATE FORMATE-LYASE 1-ACTIVATING ENZYME"/>
    <property type="match status" value="1"/>
</dbReference>
<dbReference type="GO" id="GO:0006006">
    <property type="term" value="P:glucose metabolic process"/>
    <property type="evidence" value="ECO:0007669"/>
    <property type="project" value="UniProtKB-KW"/>
</dbReference>
<dbReference type="AlphaFoldDB" id="A0A0A6PWE4"/>
<keyword evidence="12 14" id="KW-0411">Iron-sulfur</keyword>
<keyword evidence="17" id="KW-0456">Lyase</keyword>
<keyword evidence="9 14" id="KW-0479">Metal-binding</keyword>
<dbReference type="GeneID" id="92946237"/>
<evidence type="ECO:0000256" key="12">
    <source>
        <dbReference type="ARBA" id="ARBA00023014"/>
    </source>
</evidence>
<evidence type="ECO:0000313" key="16">
    <source>
        <dbReference type="EMBL" id="PPV16738.1"/>
    </source>
</evidence>
<dbReference type="Proteomes" id="UP000515243">
    <property type="component" value="Chromosome 2"/>
</dbReference>
<evidence type="ECO:0000256" key="14">
    <source>
        <dbReference type="RuleBase" id="RU362053"/>
    </source>
</evidence>
<dbReference type="PANTHER" id="PTHR30352">
    <property type="entry name" value="PYRUVATE FORMATE-LYASE-ACTIVATING ENZYME"/>
    <property type="match status" value="1"/>
</dbReference>
<evidence type="ECO:0000256" key="2">
    <source>
        <dbReference type="ARBA" id="ARBA00004496"/>
    </source>
</evidence>
<dbReference type="GO" id="GO:0043365">
    <property type="term" value="F:[formate-C-acetyltransferase]-activating enzyme activity"/>
    <property type="evidence" value="ECO:0007669"/>
    <property type="project" value="UniProtKB-UniRule"/>
</dbReference>
<dbReference type="GO" id="GO:0005737">
    <property type="term" value="C:cytoplasm"/>
    <property type="evidence" value="ECO:0007669"/>
    <property type="project" value="UniProtKB-SubCell"/>
</dbReference>
<sequence length="264" mass="30305">MLSLEHVMKECNLDKNIARIHSIETFGSVDGPGVRFVTFLKGCHMRCQFCHNPDTWDINGGETRTADELLSQALRYKTYWKKGGGITVSGGEPLLQIDFLIEFFKKAKSKGVHVTLDTSGNPFTREEPFFSKFNELMKVTDLVMLDIKQIDEEKHKILTGWSNSNILDMAKFLSEINKPVWIRHVLVPGGSDNDEQLIKLDEFIKTLKNVDRVEVLPYHSLGTFKWEELGIEYPLKDVEPPTKERIENAKKLLHTSEYNGYLSR</sequence>
<dbReference type="SFLD" id="SFLDG01118">
    <property type="entry name" value="activating_enzymes__group_2"/>
    <property type="match status" value="1"/>
</dbReference>
<dbReference type="InterPro" id="IPR001989">
    <property type="entry name" value="Radical_activat_CS"/>
</dbReference>
<dbReference type="PROSITE" id="PS51918">
    <property type="entry name" value="RADICAL_SAM"/>
    <property type="match status" value="1"/>
</dbReference>
<evidence type="ECO:0000256" key="13">
    <source>
        <dbReference type="ARBA" id="ARBA00047533"/>
    </source>
</evidence>
<dbReference type="InterPro" id="IPR058240">
    <property type="entry name" value="rSAM_sf"/>
</dbReference>
<comment type="catalytic activity">
    <reaction evidence="13 14">
        <text>glycyl-[formate C-acetyltransferase] + reduced [flavodoxin] + S-adenosyl-L-methionine = glycin-2-yl radical-[formate C-acetyltransferase] + semiquinone [flavodoxin] + 5'-deoxyadenosine + L-methionine + H(+)</text>
        <dbReference type="Rhea" id="RHEA:19225"/>
        <dbReference type="Rhea" id="RHEA-COMP:10622"/>
        <dbReference type="Rhea" id="RHEA-COMP:12190"/>
        <dbReference type="Rhea" id="RHEA-COMP:12191"/>
        <dbReference type="Rhea" id="RHEA-COMP:14480"/>
        <dbReference type="ChEBI" id="CHEBI:15378"/>
        <dbReference type="ChEBI" id="CHEBI:17319"/>
        <dbReference type="ChEBI" id="CHEBI:29947"/>
        <dbReference type="ChEBI" id="CHEBI:32722"/>
        <dbReference type="ChEBI" id="CHEBI:57618"/>
        <dbReference type="ChEBI" id="CHEBI:57844"/>
        <dbReference type="ChEBI" id="CHEBI:59789"/>
        <dbReference type="ChEBI" id="CHEBI:140311"/>
        <dbReference type="EC" id="1.97.1.4"/>
    </reaction>
</comment>
<gene>
    <name evidence="17" type="primary">pflA</name>
    <name evidence="16" type="ORF">AWN73_09485</name>
    <name evidence="17" type="ORF">FF104_18660</name>
</gene>
<dbReference type="InterPro" id="IPR012838">
    <property type="entry name" value="PFL1_activating"/>
</dbReference>
<dbReference type="EC" id="1.97.1.4" evidence="4 14"/>
<dbReference type="Gene3D" id="3.20.20.70">
    <property type="entry name" value="Aldolase class I"/>
    <property type="match status" value="1"/>
</dbReference>
<dbReference type="GO" id="GO:0046872">
    <property type="term" value="F:metal ion binding"/>
    <property type="evidence" value="ECO:0007669"/>
    <property type="project" value="UniProtKB-UniRule"/>
</dbReference>
<evidence type="ECO:0000256" key="5">
    <source>
        <dbReference type="ARBA" id="ARBA00021356"/>
    </source>
</evidence>
<organism evidence="17 19">
    <name type="scientific">Clostridium butyricum</name>
    <dbReference type="NCBI Taxonomy" id="1492"/>
    <lineage>
        <taxon>Bacteria</taxon>
        <taxon>Bacillati</taxon>
        <taxon>Bacillota</taxon>
        <taxon>Clostridia</taxon>
        <taxon>Eubacteriales</taxon>
        <taxon>Clostridiaceae</taxon>
        <taxon>Clostridium</taxon>
    </lineage>
</organism>
<dbReference type="OrthoDB" id="9782387at2"/>
<dbReference type="SFLD" id="SFLDS00029">
    <property type="entry name" value="Radical_SAM"/>
    <property type="match status" value="1"/>
</dbReference>
<comment type="subcellular location">
    <subcellularLocation>
        <location evidence="2 14">Cytoplasm</location>
    </subcellularLocation>
</comment>
<comment type="cofactor">
    <cofactor evidence="14">
        <name>[4Fe-4S] cluster</name>
        <dbReference type="ChEBI" id="CHEBI:49883"/>
    </cofactor>
    <text evidence="14">Binds 1 [4Fe-4S] cluster. The cluster is coordinated with 3 cysteines and an exchangeable S-adenosyl-L-methionine.</text>
</comment>
<evidence type="ECO:0000256" key="8">
    <source>
        <dbReference type="ARBA" id="ARBA00022691"/>
    </source>
</evidence>
<dbReference type="RefSeq" id="WP_002581580.1">
    <property type="nucleotide sequence ID" value="NZ_AP019717.1"/>
</dbReference>
<keyword evidence="11 14" id="KW-0408">Iron</keyword>
<dbReference type="CDD" id="cd01335">
    <property type="entry name" value="Radical_SAM"/>
    <property type="match status" value="1"/>
</dbReference>
<keyword evidence="6 14" id="KW-0004">4Fe-4S</keyword>
<evidence type="ECO:0000256" key="1">
    <source>
        <dbReference type="ARBA" id="ARBA00003141"/>
    </source>
</evidence>
<dbReference type="InterPro" id="IPR034465">
    <property type="entry name" value="Pyruvate_for-lyase_activase"/>
</dbReference>
<feature type="domain" description="Radical SAM core" evidence="15">
    <location>
        <begin position="29"/>
        <end position="257"/>
    </location>
</feature>
<dbReference type="InterPro" id="IPR007197">
    <property type="entry name" value="rSAM"/>
</dbReference>